<proteinExistence type="predicted"/>
<protein>
    <submittedName>
        <fullName evidence="2">Uncharacterized protein</fullName>
    </submittedName>
</protein>
<keyword evidence="3" id="KW-1185">Reference proteome</keyword>
<feature type="transmembrane region" description="Helical" evidence="1">
    <location>
        <begin position="15"/>
        <end position="38"/>
    </location>
</feature>
<accession>A0A5C3L375</accession>
<dbReference type="AlphaFoldDB" id="A0A5C3L375"/>
<sequence>MTSGCVPSGDQHTSLWFAGIHVLFVLSGGILFLIMCLVANREFREVKSRYCPSSFAMGLCILSSLLHSPQSIFSSLSTYQSPIICYWAILKPWFTVF</sequence>
<gene>
    <name evidence="2" type="ORF">FA15DRAFT_247298</name>
</gene>
<dbReference type="EMBL" id="ML210169">
    <property type="protein sequence ID" value="TFK26993.1"/>
    <property type="molecule type" value="Genomic_DNA"/>
</dbReference>
<evidence type="ECO:0000256" key="1">
    <source>
        <dbReference type="SAM" id="Phobius"/>
    </source>
</evidence>
<evidence type="ECO:0000313" key="3">
    <source>
        <dbReference type="Proteomes" id="UP000307440"/>
    </source>
</evidence>
<reference evidence="2 3" key="1">
    <citation type="journal article" date="2019" name="Nat. Ecol. Evol.">
        <title>Megaphylogeny resolves global patterns of mushroom evolution.</title>
        <authorList>
            <person name="Varga T."/>
            <person name="Krizsan K."/>
            <person name="Foldi C."/>
            <person name="Dima B."/>
            <person name="Sanchez-Garcia M."/>
            <person name="Sanchez-Ramirez S."/>
            <person name="Szollosi G.J."/>
            <person name="Szarkandi J.G."/>
            <person name="Papp V."/>
            <person name="Albert L."/>
            <person name="Andreopoulos W."/>
            <person name="Angelini C."/>
            <person name="Antonin V."/>
            <person name="Barry K.W."/>
            <person name="Bougher N.L."/>
            <person name="Buchanan P."/>
            <person name="Buyck B."/>
            <person name="Bense V."/>
            <person name="Catcheside P."/>
            <person name="Chovatia M."/>
            <person name="Cooper J."/>
            <person name="Damon W."/>
            <person name="Desjardin D."/>
            <person name="Finy P."/>
            <person name="Geml J."/>
            <person name="Haridas S."/>
            <person name="Hughes K."/>
            <person name="Justo A."/>
            <person name="Karasinski D."/>
            <person name="Kautmanova I."/>
            <person name="Kiss B."/>
            <person name="Kocsube S."/>
            <person name="Kotiranta H."/>
            <person name="LaButti K.M."/>
            <person name="Lechner B.E."/>
            <person name="Liimatainen K."/>
            <person name="Lipzen A."/>
            <person name="Lukacs Z."/>
            <person name="Mihaltcheva S."/>
            <person name="Morgado L.N."/>
            <person name="Niskanen T."/>
            <person name="Noordeloos M.E."/>
            <person name="Ohm R.A."/>
            <person name="Ortiz-Santana B."/>
            <person name="Ovrebo C."/>
            <person name="Racz N."/>
            <person name="Riley R."/>
            <person name="Savchenko A."/>
            <person name="Shiryaev A."/>
            <person name="Soop K."/>
            <person name="Spirin V."/>
            <person name="Szebenyi C."/>
            <person name="Tomsovsky M."/>
            <person name="Tulloss R.E."/>
            <person name="Uehling J."/>
            <person name="Grigoriev I.V."/>
            <person name="Vagvolgyi C."/>
            <person name="Papp T."/>
            <person name="Martin F.M."/>
            <person name="Miettinen O."/>
            <person name="Hibbett D.S."/>
            <person name="Nagy L.G."/>
        </authorList>
    </citation>
    <scope>NUCLEOTIDE SEQUENCE [LARGE SCALE GENOMIC DNA]</scope>
    <source>
        <strain evidence="2 3">CBS 121175</strain>
    </source>
</reference>
<evidence type="ECO:0000313" key="2">
    <source>
        <dbReference type="EMBL" id="TFK26993.1"/>
    </source>
</evidence>
<keyword evidence="1" id="KW-0812">Transmembrane</keyword>
<keyword evidence="1" id="KW-0472">Membrane</keyword>
<keyword evidence="1" id="KW-1133">Transmembrane helix</keyword>
<organism evidence="2 3">
    <name type="scientific">Coprinopsis marcescibilis</name>
    <name type="common">Agaric fungus</name>
    <name type="synonym">Psathyrella marcescibilis</name>
    <dbReference type="NCBI Taxonomy" id="230819"/>
    <lineage>
        <taxon>Eukaryota</taxon>
        <taxon>Fungi</taxon>
        <taxon>Dikarya</taxon>
        <taxon>Basidiomycota</taxon>
        <taxon>Agaricomycotina</taxon>
        <taxon>Agaricomycetes</taxon>
        <taxon>Agaricomycetidae</taxon>
        <taxon>Agaricales</taxon>
        <taxon>Agaricineae</taxon>
        <taxon>Psathyrellaceae</taxon>
        <taxon>Coprinopsis</taxon>
    </lineage>
</organism>
<name>A0A5C3L375_COPMA</name>
<dbReference type="Proteomes" id="UP000307440">
    <property type="component" value="Unassembled WGS sequence"/>
</dbReference>